<dbReference type="AlphaFoldDB" id="A0A1X7G6R1"/>
<evidence type="ECO:0000313" key="3">
    <source>
        <dbReference type="Proteomes" id="UP000192934"/>
    </source>
</evidence>
<proteinExistence type="predicted"/>
<accession>A0A1X7G6R1</accession>
<dbReference type="STRING" id="941907.SAMN06295910_1270"/>
<dbReference type="EMBL" id="LT840185">
    <property type="protein sequence ID" value="SMF65011.1"/>
    <property type="molecule type" value="Genomic_DNA"/>
</dbReference>
<feature type="chain" id="PRO_5012869251" evidence="1">
    <location>
        <begin position="22"/>
        <end position="317"/>
    </location>
</feature>
<keyword evidence="3" id="KW-1185">Reference proteome</keyword>
<sequence>MKRLAICLALASAALASPALATSSRCAQFEILGNQGDEKYDPFSAQDLRKNFQVKVTRLDDSATSVQFLLVDGTPERDGARVGTFGPATYDIEWTQDNSRQVFVAGPQVITALNGARVEFGRGRNAVATTGFQLYVPRGQVAAAGTQSEQLIVRYQCFGGKDRIGGENEQLTGQMEIALRIPRYVAAYIGGTNQRRGEIDFGTISATSGNLSKAISVTALSTVPYQVSFGTDNGGKLKRNAREADGIDYRMRYAGVDVNPGDRLTCPVTPAPLGKIDEFAVTLDRNAIARLPAGDYADVVTLTFEPRDGGMATRCGV</sequence>
<feature type="signal peptide" evidence="1">
    <location>
        <begin position="1"/>
        <end position="21"/>
    </location>
</feature>
<dbReference type="RefSeq" id="WP_085218027.1">
    <property type="nucleotide sequence ID" value="NZ_LT840185.1"/>
</dbReference>
<reference evidence="3" key="1">
    <citation type="submission" date="2017-04" db="EMBL/GenBank/DDBJ databases">
        <authorList>
            <person name="Varghese N."/>
            <person name="Submissions S."/>
        </authorList>
    </citation>
    <scope>NUCLEOTIDE SEQUENCE [LARGE SCALE GENOMIC DNA]</scope>
    <source>
        <strain evidence="3">Dd16</strain>
    </source>
</reference>
<evidence type="ECO:0000256" key="1">
    <source>
        <dbReference type="SAM" id="SignalP"/>
    </source>
</evidence>
<dbReference type="Proteomes" id="UP000192934">
    <property type="component" value="Chromosome I"/>
</dbReference>
<name>A0A1X7G6R1_9SPHN</name>
<dbReference type="OrthoDB" id="7619271at2"/>
<keyword evidence="1" id="KW-0732">Signal</keyword>
<protein>
    <submittedName>
        <fullName evidence="2">Uncharacterized protein</fullName>
    </submittedName>
</protein>
<organism evidence="2 3">
    <name type="scientific">Allosphingosinicella indica</name>
    <dbReference type="NCBI Taxonomy" id="941907"/>
    <lineage>
        <taxon>Bacteria</taxon>
        <taxon>Pseudomonadati</taxon>
        <taxon>Pseudomonadota</taxon>
        <taxon>Alphaproteobacteria</taxon>
        <taxon>Sphingomonadales</taxon>
        <taxon>Sphingomonadaceae</taxon>
        <taxon>Allosphingosinicella</taxon>
    </lineage>
</organism>
<evidence type="ECO:0000313" key="2">
    <source>
        <dbReference type="EMBL" id="SMF65011.1"/>
    </source>
</evidence>
<gene>
    <name evidence="2" type="ORF">SAMN06295910_1270</name>
</gene>